<evidence type="ECO:0000256" key="7">
    <source>
        <dbReference type="ARBA" id="ARBA00012242"/>
    </source>
</evidence>
<dbReference type="EC" id="2.5.1.32" evidence="8"/>
<comment type="catalytic activity">
    <reaction evidence="1">
        <text>2 (2E,6E,10E)-geranylgeranyl diphosphate = 15-cis-phytoene + 2 diphosphate</text>
        <dbReference type="Rhea" id="RHEA:34475"/>
        <dbReference type="ChEBI" id="CHEBI:27787"/>
        <dbReference type="ChEBI" id="CHEBI:33019"/>
        <dbReference type="ChEBI" id="CHEBI:58756"/>
        <dbReference type="EC" id="2.5.1.32"/>
    </reaction>
</comment>
<dbReference type="Proteomes" id="UP000245884">
    <property type="component" value="Unassembled WGS sequence"/>
</dbReference>
<dbReference type="STRING" id="1569628.A0A316UQI8"/>
<comment type="pathway">
    <text evidence="3">Carotenoid biosynthesis; beta-carotene biosynthesis.</text>
</comment>
<evidence type="ECO:0000256" key="19">
    <source>
        <dbReference type="SAM" id="MobiDB-lite"/>
    </source>
</evidence>
<keyword evidence="16" id="KW-0511">Multifunctional enzyme</keyword>
<feature type="region of interest" description="Disordered" evidence="19">
    <location>
        <begin position="670"/>
        <end position="691"/>
    </location>
</feature>
<comment type="subcellular location">
    <subcellularLocation>
        <location evidence="2">Membrane</location>
        <topology evidence="2">Multi-pass membrane protein</topology>
    </subcellularLocation>
</comment>
<evidence type="ECO:0000256" key="9">
    <source>
        <dbReference type="ARBA" id="ARBA00018909"/>
    </source>
</evidence>
<proteinExistence type="inferred from homology"/>
<evidence type="ECO:0000313" key="22">
    <source>
        <dbReference type="Proteomes" id="UP000245884"/>
    </source>
</evidence>
<evidence type="ECO:0000256" key="18">
    <source>
        <dbReference type="ARBA" id="ARBA00029335"/>
    </source>
</evidence>
<keyword evidence="15" id="KW-0413">Isomerase</keyword>
<evidence type="ECO:0000256" key="4">
    <source>
        <dbReference type="ARBA" id="ARBA00005172"/>
    </source>
</evidence>
<dbReference type="GeneID" id="37031408"/>
<dbReference type="AlphaFoldDB" id="A0A316UQI8"/>
<dbReference type="SFLD" id="SFLDS00005">
    <property type="entry name" value="Isoprenoid_Synthase_Type_I"/>
    <property type="match status" value="1"/>
</dbReference>
<evidence type="ECO:0000256" key="20">
    <source>
        <dbReference type="SAM" id="Phobius"/>
    </source>
</evidence>
<dbReference type="Gene3D" id="1.10.600.10">
    <property type="entry name" value="Farnesyl Diphosphate Synthase"/>
    <property type="match status" value="1"/>
</dbReference>
<comment type="catalytic activity">
    <reaction evidence="17">
        <text>gamma-carotene = all-trans-beta-carotene</text>
        <dbReference type="Rhea" id="RHEA:32239"/>
        <dbReference type="ChEBI" id="CHEBI:17579"/>
        <dbReference type="ChEBI" id="CHEBI:27740"/>
        <dbReference type="EC" id="5.5.1.19"/>
    </reaction>
</comment>
<dbReference type="GO" id="GO:0016740">
    <property type="term" value="F:transferase activity"/>
    <property type="evidence" value="ECO:0007669"/>
    <property type="project" value="UniProtKB-KW"/>
</dbReference>
<dbReference type="InterPro" id="IPR008949">
    <property type="entry name" value="Isoprenoid_synthase_dom_sf"/>
</dbReference>
<dbReference type="SFLD" id="SFLDG01018">
    <property type="entry name" value="Squalene/Phytoene_Synthase_Lik"/>
    <property type="match status" value="1"/>
</dbReference>
<feature type="transmembrane region" description="Helical" evidence="20">
    <location>
        <begin position="133"/>
        <end position="155"/>
    </location>
</feature>
<evidence type="ECO:0000256" key="15">
    <source>
        <dbReference type="ARBA" id="ARBA00023235"/>
    </source>
</evidence>
<dbReference type="GO" id="GO:0016872">
    <property type="term" value="F:intramolecular lyase activity"/>
    <property type="evidence" value="ECO:0007669"/>
    <property type="project" value="InterPro"/>
</dbReference>
<evidence type="ECO:0000256" key="13">
    <source>
        <dbReference type="ARBA" id="ARBA00022989"/>
    </source>
</evidence>
<dbReference type="GO" id="GO:0016020">
    <property type="term" value="C:membrane"/>
    <property type="evidence" value="ECO:0007669"/>
    <property type="project" value="UniProtKB-SubCell"/>
</dbReference>
<dbReference type="UniPathway" id="UPA00799">
    <property type="reaction ID" value="UER00773"/>
</dbReference>
<dbReference type="OrthoDB" id="6600518at2759"/>
<evidence type="ECO:0000256" key="14">
    <source>
        <dbReference type="ARBA" id="ARBA00023136"/>
    </source>
</evidence>
<comment type="catalytic activity">
    <reaction evidence="18">
        <text>all-trans-lycopene = gamma-carotene</text>
        <dbReference type="Rhea" id="RHEA:32219"/>
        <dbReference type="ChEBI" id="CHEBI:15948"/>
        <dbReference type="ChEBI" id="CHEBI:27740"/>
        <dbReference type="EC" id="5.5.1.19"/>
    </reaction>
</comment>
<evidence type="ECO:0000256" key="10">
    <source>
        <dbReference type="ARBA" id="ARBA00022679"/>
    </source>
</evidence>
<evidence type="ECO:0000256" key="8">
    <source>
        <dbReference type="ARBA" id="ARBA00012396"/>
    </source>
</evidence>
<dbReference type="SUPFAM" id="SSF48576">
    <property type="entry name" value="Terpenoid synthases"/>
    <property type="match status" value="1"/>
</dbReference>
<dbReference type="InterPro" id="IPR002060">
    <property type="entry name" value="Squ/phyt_synthse"/>
</dbReference>
<feature type="transmembrane region" description="Helical" evidence="20">
    <location>
        <begin position="200"/>
        <end position="220"/>
    </location>
</feature>
<comment type="similarity">
    <text evidence="5">In the N-terminal section; belongs to the lycopene beta-cyclase family.</text>
</comment>
<evidence type="ECO:0000256" key="11">
    <source>
        <dbReference type="ARBA" id="ARBA00022692"/>
    </source>
</evidence>
<evidence type="ECO:0000256" key="3">
    <source>
        <dbReference type="ARBA" id="ARBA00005089"/>
    </source>
</evidence>
<dbReference type="EMBL" id="KZ819671">
    <property type="protein sequence ID" value="PWN26571.1"/>
    <property type="molecule type" value="Genomic_DNA"/>
</dbReference>
<dbReference type="EC" id="5.5.1.19" evidence="7"/>
<dbReference type="RefSeq" id="XP_025361183.1">
    <property type="nucleotide sequence ID" value="XM_025509585.1"/>
</dbReference>
<evidence type="ECO:0000256" key="5">
    <source>
        <dbReference type="ARBA" id="ARBA00008247"/>
    </source>
</evidence>
<keyword evidence="11 20" id="KW-0812">Transmembrane</keyword>
<comment type="pathway">
    <text evidence="4">Carotenoid biosynthesis; phytoene biosynthesis; all-trans-phytoene from geranylgeranyl diphosphate: step 1/1.</text>
</comment>
<keyword evidence="14 20" id="KW-0472">Membrane</keyword>
<evidence type="ECO:0000256" key="12">
    <source>
        <dbReference type="ARBA" id="ARBA00022746"/>
    </source>
</evidence>
<evidence type="ECO:0000256" key="1">
    <source>
        <dbReference type="ARBA" id="ARBA00001805"/>
    </source>
</evidence>
<reference evidence="21 22" key="1">
    <citation type="journal article" date="2018" name="Mol. Biol. Evol.">
        <title>Broad Genomic Sampling Reveals a Smut Pathogenic Ancestry of the Fungal Clade Ustilaginomycotina.</title>
        <authorList>
            <person name="Kijpornyongpan T."/>
            <person name="Mondo S.J."/>
            <person name="Barry K."/>
            <person name="Sandor L."/>
            <person name="Lee J."/>
            <person name="Lipzen A."/>
            <person name="Pangilinan J."/>
            <person name="LaButti K."/>
            <person name="Hainaut M."/>
            <person name="Henrissat B."/>
            <person name="Grigoriev I.V."/>
            <person name="Spatafora J.W."/>
            <person name="Aime M.C."/>
        </authorList>
    </citation>
    <scope>NUCLEOTIDE SEQUENCE [LARGE SCALE GENOMIC DNA]</scope>
    <source>
        <strain evidence="21 22">MCA 5214</strain>
    </source>
</reference>
<dbReference type="PANTHER" id="PTHR31480">
    <property type="entry name" value="BIFUNCTIONAL LYCOPENE CYCLASE/PHYTOENE SYNTHASE"/>
    <property type="match status" value="1"/>
</dbReference>
<gene>
    <name evidence="21" type="ORF">BDZ90DRAFT_41653</name>
</gene>
<dbReference type="InterPro" id="IPR017825">
    <property type="entry name" value="Lycopene_cyclase_dom"/>
</dbReference>
<evidence type="ECO:0000313" key="21">
    <source>
        <dbReference type="EMBL" id="PWN26571.1"/>
    </source>
</evidence>
<name>A0A316UQI8_9BASI</name>
<sequence length="784" mass="86840">MSLSHRGRQLALPLLTAGLAVLAVLYAPSRTPRVGWTQALASLAMPNDSWTNEACRFSYARFHLYFTLPPTAILYAVYRPFMTPVDYAKLLLLPGIAFVWTTLWDNELVRQRAWSYPRSCVMGVVGYVPVEEYFFFLIQSVMTTLLTSCFTRWLLPTLYIAEPRAPSIARRLLRPSFLCLAFCSIALYYGLLLSRPGAHSYYIGMIAWWASIPLALLLWGSSNFISRMPWRALVLSVAIPTFYLWGTDIFALRRGTWHISERTSLGIFPLPNLPVEEAVFFTVTNALLVVASYTFDRCLVISKLDAKLPYAPSYLPLNSASISSLWRTFIARDPVTASAGERDGVMDDEDDTAAYLANLRTSLSILSKASRSFSMASLLLPWDLRSDLCILYAFCRAADDCVDEVREHAVPNTTGGSSPALAQHQLHHRRRSSSLISTSRLRLLSDLVALIYRMDLPPHLVRKQIRDTLTTRNLELSTQSRENLRASASAVVHLRHLVPKSLWDELLRGYERDLDLDLGGSSARLRSMDDLVEYAQCVAGSVGEMCVRVVLGRCAPGEWEGLPSSGEWGLKRSIRYDAKRGFEGCAPDLAQRPEDAALLPRYLIYHARRMGVALQLVNVARDVIDDAVRLRRCYLPIDVIMGGGKGGEEEAELIQSALFAGKVSVANTATATGKTNGNSTPTLPSTPKSSRLPAISPAALRPTTLHLVHLATQLYSTSFPALTALGSISPPTRSGLRAACSVYFGIAESIISQDAEQVERGERATMSSSERARRAGRAVWFGWG</sequence>
<evidence type="ECO:0000256" key="2">
    <source>
        <dbReference type="ARBA" id="ARBA00004141"/>
    </source>
</evidence>
<dbReference type="GO" id="GO:0016117">
    <property type="term" value="P:carotenoid biosynthetic process"/>
    <property type="evidence" value="ECO:0007669"/>
    <property type="project" value="UniProtKB-KW"/>
</dbReference>
<feature type="transmembrane region" description="Helical" evidence="20">
    <location>
        <begin position="176"/>
        <end position="194"/>
    </location>
</feature>
<dbReference type="Pfam" id="PF00494">
    <property type="entry name" value="SQS_PSY"/>
    <property type="match status" value="1"/>
</dbReference>
<dbReference type="UniPathway" id="UPA00802"/>
<comment type="similarity">
    <text evidence="6">In the C-terminal section; belongs to the phytoene/squalene synthase family.</text>
</comment>
<dbReference type="GO" id="GO:0045436">
    <property type="term" value="F:lycopene beta cyclase activity"/>
    <property type="evidence" value="ECO:0007669"/>
    <property type="project" value="UniProtKB-ARBA"/>
</dbReference>
<evidence type="ECO:0000256" key="16">
    <source>
        <dbReference type="ARBA" id="ARBA00023268"/>
    </source>
</evidence>
<evidence type="ECO:0000256" key="17">
    <source>
        <dbReference type="ARBA" id="ARBA00029313"/>
    </source>
</evidence>
<feature type="transmembrane region" description="Helical" evidence="20">
    <location>
        <begin position="232"/>
        <end position="252"/>
    </location>
</feature>
<evidence type="ECO:0000256" key="6">
    <source>
        <dbReference type="ARBA" id="ARBA00008406"/>
    </source>
</evidence>
<keyword evidence="10" id="KW-0808">Transferase</keyword>
<feature type="transmembrane region" description="Helical" evidence="20">
    <location>
        <begin position="61"/>
        <end position="78"/>
    </location>
</feature>
<protein>
    <recommendedName>
        <fullName evidence="9">Bifunctional lycopene cyclase/phytoene synthase</fullName>
        <ecNumber evidence="8">2.5.1.32</ecNumber>
        <ecNumber evidence="7">5.5.1.19</ecNumber>
    </recommendedName>
</protein>
<accession>A0A316UQI8</accession>
<keyword evidence="12" id="KW-0125">Carotenoid biosynthesis</keyword>
<keyword evidence="13 20" id="KW-1133">Transmembrane helix</keyword>
<organism evidence="21 22">
    <name type="scientific">Jaminaea rosea</name>
    <dbReference type="NCBI Taxonomy" id="1569628"/>
    <lineage>
        <taxon>Eukaryota</taxon>
        <taxon>Fungi</taxon>
        <taxon>Dikarya</taxon>
        <taxon>Basidiomycota</taxon>
        <taxon>Ustilaginomycotina</taxon>
        <taxon>Exobasidiomycetes</taxon>
        <taxon>Microstromatales</taxon>
        <taxon>Microstromatales incertae sedis</taxon>
        <taxon>Jaminaea</taxon>
    </lineage>
</organism>
<keyword evidence="22" id="KW-1185">Reference proteome</keyword>
<dbReference type="NCBIfam" id="TIGR03462">
    <property type="entry name" value="CarR_dom_SF"/>
    <property type="match status" value="2"/>
</dbReference>